<name>A0A446B6W3_9PEZI</name>
<proteinExistence type="predicted"/>
<feature type="region of interest" description="Disordered" evidence="1">
    <location>
        <begin position="420"/>
        <end position="524"/>
    </location>
</feature>
<evidence type="ECO:0000256" key="1">
    <source>
        <dbReference type="SAM" id="MobiDB-lite"/>
    </source>
</evidence>
<feature type="transmembrane region" description="Helical" evidence="2">
    <location>
        <begin position="237"/>
        <end position="261"/>
    </location>
</feature>
<dbReference type="PANTHER" id="PTHR42069:SF1">
    <property type="entry name" value="MARVEL DOMAIN-CONTAINING PROTEIN"/>
    <property type="match status" value="1"/>
</dbReference>
<dbReference type="AlphaFoldDB" id="A0A446B6W3"/>
<accession>A0A446B6W3</accession>
<feature type="compositionally biased region" description="Basic and acidic residues" evidence="1">
    <location>
        <begin position="56"/>
        <end position="68"/>
    </location>
</feature>
<sequence>MGLDEKKRPVALNLAPARTMSASSASTTDSTSTSSSLAKPPRTPRFAEATTVHSPVEPRKIAFSEKSEIAQAQPGDVGFGYIGTGAERESVAVPMTPRSPLKSAMKVPGTPGRALANPLSPTFREEQILEKREKATEKEQARDLKIKMRVRMAKFALRGVNFSCSLIILSMVSSSFAIFNATKSLPAMNGLPPWAMNTNAWPQKVVLACSCVSLLICISVFIGYCRGGHRRAEKVGVYYTLFAVGWFIFSMIMWAAAAGILQFTRNNSNNQDIWGWACVQNHRAELFSDKVDYALVCRLQDWSLICIIIEMVVEVISILLYSVIFYRYWSKRKLHKSMDMRDKARSDLYLAQLRTQSAPNTPGFGPKSPAFSQYVLSPRFPPSTYRSLGDIEEGASPFTPGGKGLVIPQSAFSPRQTGFKLQAPPAKANPATPATPKAGYKPPTAADLSPVTPSSSSSSSASASASASASGPALGPAVTVNEPAPMAEGEKKYEAVPIPGAYAGQAIKSPPPVQTTFNIPGRHS</sequence>
<evidence type="ECO:0000256" key="2">
    <source>
        <dbReference type="SAM" id="Phobius"/>
    </source>
</evidence>
<feature type="compositionally biased region" description="Low complexity" evidence="1">
    <location>
        <begin position="454"/>
        <end position="470"/>
    </location>
</feature>
<organism evidence="3 4">
    <name type="scientific">Thermothielavioides terrestris</name>
    <dbReference type="NCBI Taxonomy" id="2587410"/>
    <lineage>
        <taxon>Eukaryota</taxon>
        <taxon>Fungi</taxon>
        <taxon>Dikarya</taxon>
        <taxon>Ascomycota</taxon>
        <taxon>Pezizomycotina</taxon>
        <taxon>Sordariomycetes</taxon>
        <taxon>Sordariomycetidae</taxon>
        <taxon>Sordariales</taxon>
        <taxon>Chaetomiaceae</taxon>
        <taxon>Thermothielavioides</taxon>
    </lineage>
</organism>
<protein>
    <submittedName>
        <fullName evidence="3">1849ff13-c88b-4301-8fc5-c15fd6fd9266</fullName>
    </submittedName>
</protein>
<keyword evidence="2" id="KW-0472">Membrane</keyword>
<keyword evidence="2" id="KW-1133">Transmembrane helix</keyword>
<gene>
    <name evidence="3" type="ORF">TT172_LOCUS679</name>
</gene>
<dbReference type="PANTHER" id="PTHR42069">
    <property type="entry name" value="HYPHAL ANASTAMOSIS-8 PROTEIN"/>
    <property type="match status" value="1"/>
</dbReference>
<evidence type="ECO:0000313" key="4">
    <source>
        <dbReference type="Proteomes" id="UP000289323"/>
    </source>
</evidence>
<dbReference type="Proteomes" id="UP000289323">
    <property type="component" value="Unassembled WGS sequence"/>
</dbReference>
<evidence type="ECO:0000313" key="3">
    <source>
        <dbReference type="EMBL" id="SPQ18260.1"/>
    </source>
</evidence>
<feature type="compositionally biased region" description="Low complexity" evidence="1">
    <location>
        <begin position="15"/>
        <end position="38"/>
    </location>
</feature>
<feature type="transmembrane region" description="Helical" evidence="2">
    <location>
        <begin position="205"/>
        <end position="225"/>
    </location>
</feature>
<feature type="transmembrane region" description="Helical" evidence="2">
    <location>
        <begin position="302"/>
        <end position="329"/>
    </location>
</feature>
<dbReference type="EMBL" id="OUUZ01000001">
    <property type="protein sequence ID" value="SPQ18260.1"/>
    <property type="molecule type" value="Genomic_DNA"/>
</dbReference>
<feature type="compositionally biased region" description="Low complexity" evidence="1">
    <location>
        <begin position="423"/>
        <end position="438"/>
    </location>
</feature>
<feature type="region of interest" description="Disordered" evidence="1">
    <location>
        <begin position="1"/>
        <end position="68"/>
    </location>
</feature>
<keyword evidence="2" id="KW-0812">Transmembrane</keyword>
<reference evidence="3 4" key="1">
    <citation type="submission" date="2018-04" db="EMBL/GenBank/DDBJ databases">
        <authorList>
            <person name="Huttner S."/>
            <person name="Dainat J."/>
        </authorList>
    </citation>
    <scope>NUCLEOTIDE SEQUENCE [LARGE SCALE GENOMIC DNA]</scope>
</reference>
<feature type="transmembrane region" description="Helical" evidence="2">
    <location>
        <begin position="155"/>
        <end position="179"/>
    </location>
</feature>